<reference evidence="6 7" key="1">
    <citation type="submission" date="2015-03" db="EMBL/GenBank/DDBJ databases">
        <title>Draft genome of the nematode, Opisthorchis viverrini.</title>
        <authorList>
            <person name="Mitreva M."/>
        </authorList>
    </citation>
    <scope>NUCLEOTIDE SEQUENCE [LARGE SCALE GENOMIC DNA]</scope>
    <source>
        <strain evidence="6">Khon Kaen</strain>
    </source>
</reference>
<feature type="region of interest" description="Disordered" evidence="4">
    <location>
        <begin position="68"/>
        <end position="92"/>
    </location>
</feature>
<protein>
    <recommendedName>
        <fullName evidence="5">PHD-type domain-containing protein</fullName>
    </recommendedName>
</protein>
<dbReference type="Gene3D" id="2.30.30.1150">
    <property type="match status" value="1"/>
</dbReference>
<evidence type="ECO:0000256" key="3">
    <source>
        <dbReference type="ARBA" id="ARBA00022833"/>
    </source>
</evidence>
<evidence type="ECO:0000256" key="4">
    <source>
        <dbReference type="SAM" id="MobiDB-lite"/>
    </source>
</evidence>
<evidence type="ECO:0000256" key="1">
    <source>
        <dbReference type="ARBA" id="ARBA00022723"/>
    </source>
</evidence>
<feature type="domain" description="PHD-type" evidence="5">
    <location>
        <begin position="119"/>
        <end position="151"/>
    </location>
</feature>
<evidence type="ECO:0000313" key="6">
    <source>
        <dbReference type="EMBL" id="OON16030.1"/>
    </source>
</evidence>
<evidence type="ECO:0000259" key="5">
    <source>
        <dbReference type="Pfam" id="PF00628"/>
    </source>
</evidence>
<dbReference type="InterPro" id="IPR011011">
    <property type="entry name" value="Znf_FYVE_PHD"/>
</dbReference>
<dbReference type="AlphaFoldDB" id="A0A1S8WNG1"/>
<gene>
    <name evidence="6" type="ORF">X801_08160</name>
</gene>
<name>A0A1S8WNG1_OPIVI</name>
<dbReference type="EMBL" id="KV899160">
    <property type="protein sequence ID" value="OON16030.1"/>
    <property type="molecule type" value="Genomic_DNA"/>
</dbReference>
<dbReference type="InterPro" id="IPR019787">
    <property type="entry name" value="Znf_PHD-finger"/>
</dbReference>
<sequence length="191" mass="20879">MYGFRCFCFSVFTRFQEIKPSSLLEPVLAESAVSAEVKTEAEHSSLEVQSRNGPRFGRVSIGRKAVHATDSTTPGVHRGIKRRGTTLSPTSNKHGMFVDKERVLSRASGAVTDSVILECFVCHGLQDQHLITKCDTCSKAFHLACLDPPLLRCPNGADSMVEGKVRAFDRLCRFFAGGDKAVLTVRSQSTA</sequence>
<keyword evidence="2" id="KW-0863">Zinc-finger</keyword>
<dbReference type="Proteomes" id="UP000243686">
    <property type="component" value="Unassembled WGS sequence"/>
</dbReference>
<dbReference type="SUPFAM" id="SSF57903">
    <property type="entry name" value="FYVE/PHD zinc finger"/>
    <property type="match status" value="1"/>
</dbReference>
<keyword evidence="3" id="KW-0862">Zinc</keyword>
<dbReference type="Pfam" id="PF00628">
    <property type="entry name" value="PHD"/>
    <property type="match status" value="1"/>
</dbReference>
<organism evidence="6 7">
    <name type="scientific">Opisthorchis viverrini</name>
    <name type="common">Southeast Asian liver fluke</name>
    <dbReference type="NCBI Taxonomy" id="6198"/>
    <lineage>
        <taxon>Eukaryota</taxon>
        <taxon>Metazoa</taxon>
        <taxon>Spiralia</taxon>
        <taxon>Lophotrochozoa</taxon>
        <taxon>Platyhelminthes</taxon>
        <taxon>Trematoda</taxon>
        <taxon>Digenea</taxon>
        <taxon>Opisthorchiida</taxon>
        <taxon>Opisthorchiata</taxon>
        <taxon>Opisthorchiidae</taxon>
        <taxon>Opisthorchis</taxon>
    </lineage>
</organism>
<evidence type="ECO:0000313" key="7">
    <source>
        <dbReference type="Proteomes" id="UP000243686"/>
    </source>
</evidence>
<proteinExistence type="predicted"/>
<evidence type="ECO:0000256" key="2">
    <source>
        <dbReference type="ARBA" id="ARBA00022771"/>
    </source>
</evidence>
<keyword evidence="1" id="KW-0479">Metal-binding</keyword>
<accession>A0A1S8WNG1</accession>
<keyword evidence="7" id="KW-1185">Reference proteome</keyword>
<dbReference type="GO" id="GO:0008270">
    <property type="term" value="F:zinc ion binding"/>
    <property type="evidence" value="ECO:0007669"/>
    <property type="project" value="UniProtKB-KW"/>
</dbReference>